<accession>A0ABY0HBX2</accession>
<reference evidence="1 2" key="1">
    <citation type="submission" date="2018-06" db="EMBL/GenBank/DDBJ databases">
        <title>Complete Genomes of Monosporascus.</title>
        <authorList>
            <person name="Robinson A.J."/>
            <person name="Natvig D.O."/>
        </authorList>
    </citation>
    <scope>NUCLEOTIDE SEQUENCE [LARGE SCALE GENOMIC DNA]</scope>
    <source>
        <strain evidence="1 2">CBS 609.92</strain>
    </source>
</reference>
<sequence>MPTIKKAKADAAVMAERQESKCLVTEHLAAAAEKNAKAVDDATDYLADLVAVQKRTADALKGIQKGLATF</sequence>
<organism evidence="1 2">
    <name type="scientific">Monosporascus cannonballus</name>
    <dbReference type="NCBI Taxonomy" id="155416"/>
    <lineage>
        <taxon>Eukaryota</taxon>
        <taxon>Fungi</taxon>
        <taxon>Dikarya</taxon>
        <taxon>Ascomycota</taxon>
        <taxon>Pezizomycotina</taxon>
        <taxon>Sordariomycetes</taxon>
        <taxon>Xylariomycetidae</taxon>
        <taxon>Xylariales</taxon>
        <taxon>Xylariales incertae sedis</taxon>
        <taxon>Monosporascus</taxon>
    </lineage>
</organism>
<dbReference type="EMBL" id="QJNS01000107">
    <property type="protein sequence ID" value="RYO86921.1"/>
    <property type="molecule type" value="Genomic_DNA"/>
</dbReference>
<evidence type="ECO:0000313" key="2">
    <source>
        <dbReference type="Proteomes" id="UP000294003"/>
    </source>
</evidence>
<gene>
    <name evidence="1" type="ORF">DL762_004481</name>
</gene>
<keyword evidence="2" id="KW-1185">Reference proteome</keyword>
<protein>
    <submittedName>
        <fullName evidence="1">Uncharacterized protein</fullName>
    </submittedName>
</protein>
<evidence type="ECO:0000313" key="1">
    <source>
        <dbReference type="EMBL" id="RYO86921.1"/>
    </source>
</evidence>
<comment type="caution">
    <text evidence="1">The sequence shown here is derived from an EMBL/GenBank/DDBJ whole genome shotgun (WGS) entry which is preliminary data.</text>
</comment>
<name>A0ABY0HBX2_9PEZI</name>
<proteinExistence type="predicted"/>
<dbReference type="Proteomes" id="UP000294003">
    <property type="component" value="Unassembled WGS sequence"/>
</dbReference>